<dbReference type="EMBL" id="ABVR01000041">
    <property type="protein sequence ID" value="EEG89669.1"/>
    <property type="molecule type" value="Genomic_DNA"/>
</dbReference>
<dbReference type="AlphaFoldDB" id="C0BA27"/>
<evidence type="ECO:0000313" key="1">
    <source>
        <dbReference type="EMBL" id="EEG89669.1"/>
    </source>
</evidence>
<dbReference type="GeneID" id="92825010"/>
<dbReference type="Proteomes" id="UP000003793">
    <property type="component" value="Unassembled WGS sequence"/>
</dbReference>
<accession>C0BA27</accession>
<gene>
    <name evidence="1" type="ORF">COPCOM_02654</name>
</gene>
<proteinExistence type="predicted"/>
<protein>
    <submittedName>
        <fullName evidence="1">Uncharacterized protein</fullName>
    </submittedName>
</protein>
<evidence type="ECO:0000313" key="2">
    <source>
        <dbReference type="Proteomes" id="UP000003793"/>
    </source>
</evidence>
<comment type="caution">
    <text evidence="1">The sequence shown here is derived from an EMBL/GenBank/DDBJ whole genome shotgun (WGS) entry which is preliminary data.</text>
</comment>
<sequence length="59" mass="7115">MNEAERQYKQYVKAFANTHGKTTMEAMETAECEEYRKYCEEVFGRRISKKKVFPEELEK</sequence>
<dbReference type="HOGENOM" id="CLU_2952502_0_0_9"/>
<dbReference type="RefSeq" id="WP_008375398.1">
    <property type="nucleotide sequence ID" value="NZ_CP102277.1"/>
</dbReference>
<reference evidence="1 2" key="2">
    <citation type="submission" date="2009-03" db="EMBL/GenBank/DDBJ databases">
        <title>Draft genome sequence of Coprococcus comes (ATCC 27758).</title>
        <authorList>
            <person name="Sudarsanam P."/>
            <person name="Ley R."/>
            <person name="Guruge J."/>
            <person name="Turnbaugh P.J."/>
            <person name="Mahowald M."/>
            <person name="Liep D."/>
            <person name="Gordon J."/>
        </authorList>
    </citation>
    <scope>NUCLEOTIDE SEQUENCE [LARGE SCALE GENOMIC DNA]</scope>
    <source>
        <strain evidence="1 2">ATCC 27758</strain>
    </source>
</reference>
<reference evidence="1 2" key="1">
    <citation type="submission" date="2009-02" db="EMBL/GenBank/DDBJ databases">
        <authorList>
            <person name="Fulton L."/>
            <person name="Clifton S."/>
            <person name="Fulton B."/>
            <person name="Xu J."/>
            <person name="Minx P."/>
            <person name="Pepin K.H."/>
            <person name="Johnson M."/>
            <person name="Bhonagiri V."/>
            <person name="Nash W.E."/>
            <person name="Mardis E.R."/>
            <person name="Wilson R.K."/>
        </authorList>
    </citation>
    <scope>NUCLEOTIDE SEQUENCE [LARGE SCALE GENOMIC DNA]</scope>
    <source>
        <strain evidence="1 2">ATCC 27758</strain>
    </source>
</reference>
<name>C0BA27_9FIRM</name>
<organism evidence="1 2">
    <name type="scientific">Coprococcus comes ATCC 27758</name>
    <dbReference type="NCBI Taxonomy" id="470146"/>
    <lineage>
        <taxon>Bacteria</taxon>
        <taxon>Bacillati</taxon>
        <taxon>Bacillota</taxon>
        <taxon>Clostridia</taxon>
        <taxon>Lachnospirales</taxon>
        <taxon>Lachnospiraceae</taxon>
        <taxon>Coprococcus</taxon>
    </lineage>
</organism>